<dbReference type="PANTHER" id="PTHR37520:SF1">
    <property type="entry name" value="INTRON-ENCODED DNA ENDONUCLEASE AI2A-RELATED"/>
    <property type="match status" value="1"/>
</dbReference>
<name>M1K361_CANCI</name>
<reference evidence="4" key="1">
    <citation type="journal article" date="2009" name="BMC Evol. Biol.">
        <title>Phylogenomic analyses predict sistergroup relationship of nucleariids and fungi and paraphyly of zygomycetes with significant support.</title>
        <authorList>
            <person name="Liu Y."/>
            <person name="Steenkamp E.T."/>
            <person name="Brinkmann H."/>
            <person name="Forget L."/>
            <person name="Philippe H."/>
            <person name="Lang B.F."/>
        </authorList>
    </citation>
    <scope>NUCLEOTIDE SEQUENCE</scope>
</reference>
<dbReference type="AlphaFoldDB" id="M1K361"/>
<dbReference type="InterPro" id="IPR004860">
    <property type="entry name" value="LAGLIDADG_dom"/>
</dbReference>
<reference evidence="4" key="2">
    <citation type="submission" date="2012-12" db="EMBL/GenBank/DDBJ databases">
        <authorList>
            <person name="Lang B.F."/>
        </authorList>
    </citation>
    <scope>NUCLEOTIDE SEQUENCE</scope>
</reference>
<accession>M1K361</accession>
<organism evidence="4">
    <name type="scientific">Cantharellus cibarius</name>
    <name type="common">Chanterelle</name>
    <dbReference type="NCBI Taxonomy" id="36066"/>
    <lineage>
        <taxon>Eukaryota</taxon>
        <taxon>Fungi</taxon>
        <taxon>Dikarya</taxon>
        <taxon>Basidiomycota</taxon>
        <taxon>Agaricomycotina</taxon>
        <taxon>Agaricomycetes</taxon>
        <taxon>Cantharellales</taxon>
        <taxon>Hydnaceae</taxon>
        <taxon>Cantharellus</taxon>
    </lineage>
</organism>
<keyword evidence="2" id="KW-0812">Transmembrane</keyword>
<dbReference type="PANTHER" id="PTHR37520">
    <property type="entry name" value="INTRON-ENCODED DNA ENDONUCLEASE AI2A-RELATED"/>
    <property type="match status" value="1"/>
</dbReference>
<keyword evidence="2" id="KW-1133">Transmembrane helix</keyword>
<feature type="transmembrane region" description="Helical" evidence="2">
    <location>
        <begin position="118"/>
        <end position="140"/>
    </location>
</feature>
<feature type="domain" description="Homing endonuclease LAGLIDADG" evidence="3">
    <location>
        <begin position="190"/>
        <end position="257"/>
    </location>
</feature>
<evidence type="ECO:0000313" key="4">
    <source>
        <dbReference type="EMBL" id="AGE93556.1"/>
    </source>
</evidence>
<evidence type="ECO:0000256" key="2">
    <source>
        <dbReference type="SAM" id="Phobius"/>
    </source>
</evidence>
<dbReference type="SUPFAM" id="SSF55608">
    <property type="entry name" value="Homing endonucleases"/>
    <property type="match status" value="2"/>
</dbReference>
<dbReference type="RefSeq" id="YP_007476136.1">
    <property type="nucleotide sequence ID" value="NC_020368.1"/>
</dbReference>
<feature type="non-terminal residue" evidence="4">
    <location>
        <position position="1"/>
    </location>
</feature>
<evidence type="ECO:0000256" key="1">
    <source>
        <dbReference type="ARBA" id="ARBA00002670"/>
    </source>
</evidence>
<keyword evidence="4" id="KW-0496">Mitochondrion</keyword>
<sequence>QDGPKYLINILKQTICGKIRYLYKQNTILRSHKFYLWGIISIFSLYTLSTHGLVRAHLTGGWGRIGKVECADISAYFYLIVVVITTLLVMVKIFVYSDNPQITKARISSIYKSHIKKIKGLSMLVGISEAICLLFLNYFFPVVSNEKHIYLRYFKEPLNKNISLGNKRYYSNIPIENINNPENTFNQWVAGLIDGDGCFQITKKGYASLEIVMETRDMHCLYQIKQKFGGSVKLRSGVQWLRYRLHHKKGLLDLIHAVNGEIRNPVRLLQLKKICDKYNITLIYPSAVSYYNGWLSGFFDSDGSVYLNLASSQLFISASQKNKSILEPLIDLYGGTIYIQKESFKWVVYKKPEIIKLLDYFNICPSRSAKHNRLKAINRYHELRDLKAHLASPYSILGKIWTKFLVKWGKWEKIKE</sequence>
<dbReference type="EMBL" id="KC573037">
    <property type="protein sequence ID" value="AGE93556.1"/>
    <property type="molecule type" value="Genomic_DNA"/>
</dbReference>
<keyword evidence="2" id="KW-0472">Membrane</keyword>
<feature type="transmembrane region" description="Helical" evidence="2">
    <location>
        <begin position="74"/>
        <end position="97"/>
    </location>
</feature>
<protein>
    <recommendedName>
        <fullName evidence="3">Homing endonuclease LAGLIDADG domain-containing protein</fullName>
    </recommendedName>
</protein>
<comment type="function">
    <text evidence="1">Mitochondrial DNA endonuclease involved in intron homing.</text>
</comment>
<dbReference type="GeneID" id="14659503"/>
<proteinExistence type="predicted"/>
<feature type="transmembrane region" description="Helical" evidence="2">
    <location>
        <begin position="34"/>
        <end position="54"/>
    </location>
</feature>
<gene>
    <name evidence="4" type="primary">orf416</name>
</gene>
<geneLocation type="mitochondrion" evidence="4"/>
<feature type="domain" description="Homing endonuclease LAGLIDADG" evidence="3">
    <location>
        <begin position="295"/>
        <end position="377"/>
    </location>
</feature>
<dbReference type="Pfam" id="PF00961">
    <property type="entry name" value="LAGLIDADG_1"/>
    <property type="match status" value="2"/>
</dbReference>
<evidence type="ECO:0000259" key="3">
    <source>
        <dbReference type="Pfam" id="PF00961"/>
    </source>
</evidence>
<dbReference type="Gene3D" id="3.10.28.10">
    <property type="entry name" value="Homing endonucleases"/>
    <property type="match status" value="2"/>
</dbReference>
<dbReference type="GO" id="GO:0004519">
    <property type="term" value="F:endonuclease activity"/>
    <property type="evidence" value="ECO:0007669"/>
    <property type="project" value="InterPro"/>
</dbReference>
<dbReference type="InterPro" id="IPR027434">
    <property type="entry name" value="Homing_endonucl"/>
</dbReference>